<comment type="caution">
    <text evidence="8">The sequence shown here is derived from an EMBL/GenBank/DDBJ whole genome shotgun (WGS) entry which is preliminary data.</text>
</comment>
<protein>
    <submittedName>
        <fullName evidence="8">Dihydroorotate dehydrogenase-like protein</fullName>
    </submittedName>
</protein>
<dbReference type="RefSeq" id="WP_154425564.1">
    <property type="nucleotide sequence ID" value="NZ_VUNN01000013.1"/>
</dbReference>
<evidence type="ECO:0000313" key="9">
    <source>
        <dbReference type="Proteomes" id="UP000460549"/>
    </source>
</evidence>
<keyword evidence="3" id="KW-0285">Flavoprotein</keyword>
<name>A0A7X2PCW2_9SPIO</name>
<evidence type="ECO:0000256" key="2">
    <source>
        <dbReference type="ARBA" id="ARBA00004725"/>
    </source>
</evidence>
<organism evidence="8 9">
    <name type="scientific">Bullifex porci</name>
    <dbReference type="NCBI Taxonomy" id="2606638"/>
    <lineage>
        <taxon>Bacteria</taxon>
        <taxon>Pseudomonadati</taxon>
        <taxon>Spirochaetota</taxon>
        <taxon>Spirochaetia</taxon>
        <taxon>Spirochaetales</taxon>
        <taxon>Spirochaetaceae</taxon>
        <taxon>Bullifex</taxon>
    </lineage>
</organism>
<evidence type="ECO:0000256" key="6">
    <source>
        <dbReference type="ARBA" id="ARBA00023002"/>
    </source>
</evidence>
<accession>A0A7X2PCW2</accession>
<dbReference type="GO" id="GO:0044205">
    <property type="term" value="P:'de novo' UMP biosynthetic process"/>
    <property type="evidence" value="ECO:0007669"/>
    <property type="project" value="UniProtKB-UniPathway"/>
</dbReference>
<keyword evidence="9" id="KW-1185">Reference proteome</keyword>
<gene>
    <name evidence="8" type="ORF">FYJ80_07370</name>
</gene>
<dbReference type="InterPro" id="IPR005720">
    <property type="entry name" value="Dihydroorotate_DH_cat"/>
</dbReference>
<dbReference type="UniPathway" id="UPA00070"/>
<dbReference type="PANTHER" id="PTHR48109:SF3">
    <property type="entry name" value="SLL0744 PROTEIN"/>
    <property type="match status" value="1"/>
</dbReference>
<evidence type="ECO:0000259" key="7">
    <source>
        <dbReference type="Pfam" id="PF01180"/>
    </source>
</evidence>
<proteinExistence type="predicted"/>
<comment type="pathway">
    <text evidence="2">Pyrimidine metabolism; UMP biosynthesis via de novo pathway.</text>
</comment>
<evidence type="ECO:0000256" key="3">
    <source>
        <dbReference type="ARBA" id="ARBA00022630"/>
    </source>
</evidence>
<keyword evidence="5" id="KW-0665">Pyrimidine biosynthesis</keyword>
<dbReference type="Pfam" id="PF01180">
    <property type="entry name" value="DHO_dh"/>
    <property type="match status" value="1"/>
</dbReference>
<feature type="domain" description="Dihydroorotate dehydrogenase catalytic" evidence="7">
    <location>
        <begin position="4"/>
        <end position="288"/>
    </location>
</feature>
<comment type="cofactor">
    <cofactor evidence="1">
        <name>FMN</name>
        <dbReference type="ChEBI" id="CHEBI:58210"/>
    </cofactor>
</comment>
<dbReference type="GO" id="GO:0004152">
    <property type="term" value="F:dihydroorotate dehydrogenase activity"/>
    <property type="evidence" value="ECO:0007669"/>
    <property type="project" value="InterPro"/>
</dbReference>
<keyword evidence="4" id="KW-0288">FMN</keyword>
<evidence type="ECO:0000256" key="1">
    <source>
        <dbReference type="ARBA" id="ARBA00001917"/>
    </source>
</evidence>
<dbReference type="Gene3D" id="3.20.20.70">
    <property type="entry name" value="Aldolase class I"/>
    <property type="match status" value="1"/>
</dbReference>
<dbReference type="PIRSF" id="PIRSF000164">
    <property type="entry name" value="DHO_oxidase"/>
    <property type="match status" value="1"/>
</dbReference>
<dbReference type="InterPro" id="IPR050074">
    <property type="entry name" value="DHO_dehydrogenase"/>
</dbReference>
<evidence type="ECO:0000256" key="4">
    <source>
        <dbReference type="ARBA" id="ARBA00022643"/>
    </source>
</evidence>
<dbReference type="InterPro" id="IPR013785">
    <property type="entry name" value="Aldolase_TIM"/>
</dbReference>
<evidence type="ECO:0000256" key="5">
    <source>
        <dbReference type="ARBA" id="ARBA00022975"/>
    </source>
</evidence>
<dbReference type="InterPro" id="IPR012135">
    <property type="entry name" value="Dihydroorotate_DH_1_2"/>
</dbReference>
<dbReference type="PANTHER" id="PTHR48109">
    <property type="entry name" value="DIHYDROOROTATE DEHYDROGENASE (QUINONE), MITOCHONDRIAL-RELATED"/>
    <property type="match status" value="1"/>
</dbReference>
<dbReference type="EMBL" id="VUNN01000013">
    <property type="protein sequence ID" value="MSU06594.1"/>
    <property type="molecule type" value="Genomic_DNA"/>
</dbReference>
<keyword evidence="6" id="KW-0560">Oxidoreductase</keyword>
<dbReference type="GO" id="GO:0005737">
    <property type="term" value="C:cytoplasm"/>
    <property type="evidence" value="ECO:0007669"/>
    <property type="project" value="InterPro"/>
</dbReference>
<reference evidence="8 9" key="1">
    <citation type="submission" date="2019-08" db="EMBL/GenBank/DDBJ databases">
        <title>In-depth cultivation of the pig gut microbiome towards novel bacterial diversity and tailored functional studies.</title>
        <authorList>
            <person name="Wylensek D."/>
            <person name="Hitch T.C.A."/>
            <person name="Clavel T."/>
        </authorList>
    </citation>
    <scope>NUCLEOTIDE SEQUENCE [LARGE SCALE GENOMIC DNA]</scope>
    <source>
        <strain evidence="8 9">NM-380-WT-3C1</strain>
    </source>
</reference>
<dbReference type="NCBIfam" id="NF005741">
    <property type="entry name" value="PRK07565.1"/>
    <property type="match status" value="1"/>
</dbReference>
<dbReference type="SUPFAM" id="SSF51395">
    <property type="entry name" value="FMN-linked oxidoreductases"/>
    <property type="match status" value="1"/>
</dbReference>
<sequence length="328" mass="36667">MADLSTSYLGLKLRNPIIIASGPKTGNIESLKKCEQNGAGAVVLKSIFEEQIETEVGKQLVEHSEYLEHSDFSEYFENVSKDYYLEKYLQLLKDAKRELSIPVIASINCSDLSTWEDYISSFEKAGADAIELNYYPIAQDKKVSGESVDKALFKFAKRMRKSTTLPVSIKLGDNYSSIANIISELDKIGINGLVLFNRFFRPDINIETETMTHLGGISSFNEYASTLRWIALMSAEVKCSLAANRGIHDANTVIKMLLAGAAACQICTIYLKDESIVKTMCDELNAWMEKKNYKSISDFQGKMAQENIANGSAWERTQYMKTLIGGDK</sequence>
<dbReference type="GO" id="GO:0006207">
    <property type="term" value="P:'de novo' pyrimidine nucleobase biosynthetic process"/>
    <property type="evidence" value="ECO:0007669"/>
    <property type="project" value="TreeGrafter"/>
</dbReference>
<dbReference type="Proteomes" id="UP000460549">
    <property type="component" value="Unassembled WGS sequence"/>
</dbReference>
<dbReference type="AlphaFoldDB" id="A0A7X2PCW2"/>
<evidence type="ECO:0000313" key="8">
    <source>
        <dbReference type="EMBL" id="MSU06594.1"/>
    </source>
</evidence>